<sequence>MVFHSRLVRTRPGRKEDSNEVQAVSFYPRTEFVEPLEWKALENWLKPSSIKPPRLELKELPEHLEYAFLQENNQLPVVISSALSTVEKARLLEGGMTIVKNEKNKLIPQRTVTGWRHQEKTIFTCPYETFAYKRMPFRLCNAPTTFQRYMTAIFHEPIEDSMEKGVKNLATDHLSRLVNPDLGKLTKAKIRDLFPKERLMAVFDKNNEPCGPSRGHHGIATTARKVFEAGFYWPHIFRDTPGWSKFLMYVNEPTTSLQGIKHLKSTSKSAKYLMFGE</sequence>
<dbReference type="AlphaFoldDB" id="A0A6L2M5Y3"/>
<evidence type="ECO:0000313" key="1">
    <source>
        <dbReference type="EMBL" id="GEU69040.1"/>
    </source>
</evidence>
<gene>
    <name evidence="1" type="ORF">Tci_041018</name>
</gene>
<evidence type="ECO:0008006" key="2">
    <source>
        <dbReference type="Google" id="ProtNLM"/>
    </source>
</evidence>
<name>A0A6L2M5Y3_TANCI</name>
<dbReference type="SUPFAM" id="SSF56672">
    <property type="entry name" value="DNA/RNA polymerases"/>
    <property type="match status" value="1"/>
</dbReference>
<accession>A0A6L2M5Y3</accession>
<dbReference type="PANTHER" id="PTHR24559:SF444">
    <property type="entry name" value="REVERSE TRANSCRIPTASE DOMAIN-CONTAINING PROTEIN"/>
    <property type="match status" value="1"/>
</dbReference>
<protein>
    <recommendedName>
        <fullName evidence="2">Reverse transcriptase domain-containing protein</fullName>
    </recommendedName>
</protein>
<proteinExistence type="predicted"/>
<dbReference type="InterPro" id="IPR043502">
    <property type="entry name" value="DNA/RNA_pol_sf"/>
</dbReference>
<dbReference type="InterPro" id="IPR053134">
    <property type="entry name" value="RNA-dir_DNA_polymerase"/>
</dbReference>
<dbReference type="Gene3D" id="3.30.70.270">
    <property type="match status" value="1"/>
</dbReference>
<comment type="caution">
    <text evidence="1">The sequence shown here is derived from an EMBL/GenBank/DDBJ whole genome shotgun (WGS) entry which is preliminary data.</text>
</comment>
<organism evidence="1">
    <name type="scientific">Tanacetum cinerariifolium</name>
    <name type="common">Dalmatian daisy</name>
    <name type="synonym">Chrysanthemum cinerariifolium</name>
    <dbReference type="NCBI Taxonomy" id="118510"/>
    <lineage>
        <taxon>Eukaryota</taxon>
        <taxon>Viridiplantae</taxon>
        <taxon>Streptophyta</taxon>
        <taxon>Embryophyta</taxon>
        <taxon>Tracheophyta</taxon>
        <taxon>Spermatophyta</taxon>
        <taxon>Magnoliopsida</taxon>
        <taxon>eudicotyledons</taxon>
        <taxon>Gunneridae</taxon>
        <taxon>Pentapetalae</taxon>
        <taxon>asterids</taxon>
        <taxon>campanulids</taxon>
        <taxon>Asterales</taxon>
        <taxon>Asteraceae</taxon>
        <taxon>Asteroideae</taxon>
        <taxon>Anthemideae</taxon>
        <taxon>Anthemidinae</taxon>
        <taxon>Tanacetum</taxon>
    </lineage>
</organism>
<dbReference type="InterPro" id="IPR043128">
    <property type="entry name" value="Rev_trsase/Diguanyl_cyclase"/>
</dbReference>
<dbReference type="EMBL" id="BKCJ010005860">
    <property type="protein sequence ID" value="GEU69040.1"/>
    <property type="molecule type" value="Genomic_DNA"/>
</dbReference>
<reference evidence="1" key="1">
    <citation type="journal article" date="2019" name="Sci. Rep.">
        <title>Draft genome of Tanacetum cinerariifolium, the natural source of mosquito coil.</title>
        <authorList>
            <person name="Yamashiro T."/>
            <person name="Shiraishi A."/>
            <person name="Satake H."/>
            <person name="Nakayama K."/>
        </authorList>
    </citation>
    <scope>NUCLEOTIDE SEQUENCE</scope>
</reference>
<dbReference type="PANTHER" id="PTHR24559">
    <property type="entry name" value="TRANSPOSON TY3-I GAG-POL POLYPROTEIN"/>
    <property type="match status" value="1"/>
</dbReference>